<dbReference type="GO" id="GO:0016740">
    <property type="term" value="F:transferase activity"/>
    <property type="evidence" value="ECO:0007669"/>
    <property type="project" value="UniProtKB-KW"/>
</dbReference>
<dbReference type="PANTHER" id="PTHR38589:SF1">
    <property type="entry name" value="BLR0621 PROTEIN"/>
    <property type="match status" value="1"/>
</dbReference>
<feature type="active site" description="Nucleophile" evidence="7">
    <location>
        <position position="140"/>
    </location>
</feature>
<proteinExistence type="inferred from homology"/>
<dbReference type="GO" id="GO:0008360">
    <property type="term" value="P:regulation of cell shape"/>
    <property type="evidence" value="ECO:0007669"/>
    <property type="project" value="UniProtKB-UniRule"/>
</dbReference>
<dbReference type="SUPFAM" id="SSF141523">
    <property type="entry name" value="L,D-transpeptidase catalytic domain-like"/>
    <property type="match status" value="1"/>
</dbReference>
<keyword evidence="5 7" id="KW-0573">Peptidoglycan synthesis</keyword>
<dbReference type="GO" id="GO:0009252">
    <property type="term" value="P:peptidoglycan biosynthetic process"/>
    <property type="evidence" value="ECO:0007669"/>
    <property type="project" value="UniProtKB-UniPathway"/>
</dbReference>
<dbReference type="GO" id="GO:0004180">
    <property type="term" value="F:carboxypeptidase activity"/>
    <property type="evidence" value="ECO:0007669"/>
    <property type="project" value="UniProtKB-ARBA"/>
</dbReference>
<dbReference type="Pfam" id="PF03734">
    <property type="entry name" value="YkuD"/>
    <property type="match status" value="1"/>
</dbReference>
<feature type="domain" description="L,D-TPase catalytic" evidence="8">
    <location>
        <begin position="1"/>
        <end position="164"/>
    </location>
</feature>
<organism evidence="9 10">
    <name type="scientific">Paracoccus homiensis</name>
    <dbReference type="NCBI Taxonomy" id="364199"/>
    <lineage>
        <taxon>Bacteria</taxon>
        <taxon>Pseudomonadati</taxon>
        <taxon>Pseudomonadota</taxon>
        <taxon>Alphaproteobacteria</taxon>
        <taxon>Rhodobacterales</taxon>
        <taxon>Paracoccaceae</taxon>
        <taxon>Paracoccus</taxon>
    </lineage>
</organism>
<dbReference type="InterPro" id="IPR005490">
    <property type="entry name" value="LD_TPept_cat_dom"/>
</dbReference>
<name>A0A1I0B112_9RHOB</name>
<dbReference type="PANTHER" id="PTHR38589">
    <property type="entry name" value="BLR0621 PROTEIN"/>
    <property type="match status" value="1"/>
</dbReference>
<dbReference type="EMBL" id="FOHO01000002">
    <property type="protein sequence ID" value="SET00400.1"/>
    <property type="molecule type" value="Genomic_DNA"/>
</dbReference>
<keyword evidence="4 7" id="KW-0133">Cell shape</keyword>
<dbReference type="InterPro" id="IPR038063">
    <property type="entry name" value="Transpep_catalytic_dom"/>
</dbReference>
<evidence type="ECO:0000256" key="4">
    <source>
        <dbReference type="ARBA" id="ARBA00022960"/>
    </source>
</evidence>
<dbReference type="RefSeq" id="WP_090732789.1">
    <property type="nucleotide sequence ID" value="NZ_FOHO01000002.1"/>
</dbReference>
<protein>
    <submittedName>
        <fullName evidence="9">L,D-peptidoglycan transpeptidase YkuD, ErfK/YbiS/YcfS/YnhG family</fullName>
    </submittedName>
</protein>
<gene>
    <name evidence="9" type="ORF">SAMN04489858_102432</name>
</gene>
<accession>A0A1I0B112</accession>
<evidence type="ECO:0000256" key="5">
    <source>
        <dbReference type="ARBA" id="ARBA00022984"/>
    </source>
</evidence>
<dbReference type="PROSITE" id="PS52029">
    <property type="entry name" value="LD_TPASE"/>
    <property type="match status" value="1"/>
</dbReference>
<keyword evidence="3" id="KW-0808">Transferase</keyword>
<evidence type="ECO:0000256" key="3">
    <source>
        <dbReference type="ARBA" id="ARBA00022679"/>
    </source>
</evidence>
<evidence type="ECO:0000313" key="10">
    <source>
        <dbReference type="Proteomes" id="UP000199180"/>
    </source>
</evidence>
<keyword evidence="6 7" id="KW-0961">Cell wall biogenesis/degradation</keyword>
<dbReference type="AlphaFoldDB" id="A0A1I0B112"/>
<feature type="active site" description="Proton donor/acceptor" evidence="7">
    <location>
        <position position="128"/>
    </location>
</feature>
<evidence type="ECO:0000256" key="1">
    <source>
        <dbReference type="ARBA" id="ARBA00004752"/>
    </source>
</evidence>
<keyword evidence="10" id="KW-1185">Reference proteome</keyword>
<dbReference type="UniPathway" id="UPA00219"/>
<sequence>MTPQDMILTPSGLRFRGRLYPCSIGKTGVTTDKREGDGATPAGRHHITGLWYRPDRLPRPAPWARAIGPGDLWCDDPAHPSYNHHARAPLVASHERLRRADPVYDLVLTTDWNWPDALPGRGSAIFLHQWRRPRFGTEGCIAFSRADLFTIVRMARPGTRLIVASSLSKYP</sequence>
<evidence type="ECO:0000259" key="8">
    <source>
        <dbReference type="PROSITE" id="PS52029"/>
    </source>
</evidence>
<comment type="similarity">
    <text evidence="2">Belongs to the YkuD family.</text>
</comment>
<dbReference type="OrthoDB" id="9804204at2"/>
<comment type="pathway">
    <text evidence="1 7">Cell wall biogenesis; peptidoglycan biosynthesis.</text>
</comment>
<dbReference type="STRING" id="364199.SAMN04489858_102432"/>
<evidence type="ECO:0000256" key="7">
    <source>
        <dbReference type="PROSITE-ProRule" id="PRU01373"/>
    </source>
</evidence>
<dbReference type="CDD" id="cd16913">
    <property type="entry name" value="YkuD_like"/>
    <property type="match status" value="1"/>
</dbReference>
<dbReference type="Proteomes" id="UP000199180">
    <property type="component" value="Unassembled WGS sequence"/>
</dbReference>
<evidence type="ECO:0000313" key="9">
    <source>
        <dbReference type="EMBL" id="SET00400.1"/>
    </source>
</evidence>
<evidence type="ECO:0000256" key="2">
    <source>
        <dbReference type="ARBA" id="ARBA00005992"/>
    </source>
</evidence>
<evidence type="ECO:0000256" key="6">
    <source>
        <dbReference type="ARBA" id="ARBA00023316"/>
    </source>
</evidence>
<reference evidence="9 10" key="1">
    <citation type="submission" date="2016-10" db="EMBL/GenBank/DDBJ databases">
        <authorList>
            <person name="de Groot N.N."/>
        </authorList>
    </citation>
    <scope>NUCLEOTIDE SEQUENCE [LARGE SCALE GENOMIC DNA]</scope>
    <source>
        <strain evidence="9 10">DSM 17862</strain>
    </source>
</reference>
<dbReference type="GO" id="GO:0071555">
    <property type="term" value="P:cell wall organization"/>
    <property type="evidence" value="ECO:0007669"/>
    <property type="project" value="UniProtKB-UniRule"/>
</dbReference>